<evidence type="ECO:0000256" key="2">
    <source>
        <dbReference type="ARBA" id="ARBA00023043"/>
    </source>
</evidence>
<evidence type="ECO:0000313" key="5">
    <source>
        <dbReference type="EMBL" id="KAH6869263.1"/>
    </source>
</evidence>
<dbReference type="OrthoDB" id="21416at2759"/>
<dbReference type="EMBL" id="JAGPYM010000076">
    <property type="protein sequence ID" value="KAH6869263.1"/>
    <property type="molecule type" value="Genomic_DNA"/>
</dbReference>
<evidence type="ECO:0000256" key="3">
    <source>
        <dbReference type="PROSITE-ProRule" id="PRU00023"/>
    </source>
</evidence>
<name>A0A9P9AGV2_9HYPO</name>
<proteinExistence type="predicted"/>
<dbReference type="InterPro" id="IPR002110">
    <property type="entry name" value="Ankyrin_rpt"/>
</dbReference>
<reference evidence="5 6" key="1">
    <citation type="journal article" date="2021" name="Nat. Commun.">
        <title>Genetic determinants of endophytism in the Arabidopsis root mycobiome.</title>
        <authorList>
            <person name="Mesny F."/>
            <person name="Miyauchi S."/>
            <person name="Thiergart T."/>
            <person name="Pickel B."/>
            <person name="Atanasova L."/>
            <person name="Karlsson M."/>
            <person name="Huettel B."/>
            <person name="Barry K.W."/>
            <person name="Haridas S."/>
            <person name="Chen C."/>
            <person name="Bauer D."/>
            <person name="Andreopoulos W."/>
            <person name="Pangilinan J."/>
            <person name="LaButti K."/>
            <person name="Riley R."/>
            <person name="Lipzen A."/>
            <person name="Clum A."/>
            <person name="Drula E."/>
            <person name="Henrissat B."/>
            <person name="Kohler A."/>
            <person name="Grigoriev I.V."/>
            <person name="Martin F.M."/>
            <person name="Hacquard S."/>
        </authorList>
    </citation>
    <scope>NUCLEOTIDE SEQUENCE [LARGE SCALE GENOMIC DNA]</scope>
    <source>
        <strain evidence="5 6">MPI-CAGE-CH-0241</strain>
    </source>
</reference>
<evidence type="ECO:0000313" key="6">
    <source>
        <dbReference type="Proteomes" id="UP000777438"/>
    </source>
</evidence>
<dbReference type="InterPro" id="IPR050745">
    <property type="entry name" value="Multifunctional_regulatory"/>
</dbReference>
<evidence type="ECO:0000256" key="4">
    <source>
        <dbReference type="SAM" id="MobiDB-lite"/>
    </source>
</evidence>
<dbReference type="InterPro" id="IPR036770">
    <property type="entry name" value="Ankyrin_rpt-contain_sf"/>
</dbReference>
<gene>
    <name evidence="5" type="ORF">B0T10DRAFT_501729</name>
</gene>
<dbReference type="SUPFAM" id="SSF48403">
    <property type="entry name" value="Ankyrin repeat"/>
    <property type="match status" value="1"/>
</dbReference>
<feature type="compositionally biased region" description="Polar residues" evidence="4">
    <location>
        <begin position="1"/>
        <end position="12"/>
    </location>
</feature>
<dbReference type="PANTHER" id="PTHR24189">
    <property type="entry name" value="MYOTROPHIN"/>
    <property type="match status" value="1"/>
</dbReference>
<organism evidence="5 6">
    <name type="scientific">Thelonectria olida</name>
    <dbReference type="NCBI Taxonomy" id="1576542"/>
    <lineage>
        <taxon>Eukaryota</taxon>
        <taxon>Fungi</taxon>
        <taxon>Dikarya</taxon>
        <taxon>Ascomycota</taxon>
        <taxon>Pezizomycotina</taxon>
        <taxon>Sordariomycetes</taxon>
        <taxon>Hypocreomycetidae</taxon>
        <taxon>Hypocreales</taxon>
        <taxon>Nectriaceae</taxon>
        <taxon>Thelonectria</taxon>
    </lineage>
</organism>
<comment type="caution">
    <text evidence="5">The sequence shown here is derived from an EMBL/GenBank/DDBJ whole genome shotgun (WGS) entry which is preliminary data.</text>
</comment>
<keyword evidence="1" id="KW-0677">Repeat</keyword>
<feature type="region of interest" description="Disordered" evidence="4">
    <location>
        <begin position="240"/>
        <end position="266"/>
    </location>
</feature>
<evidence type="ECO:0000256" key="1">
    <source>
        <dbReference type="ARBA" id="ARBA00022737"/>
    </source>
</evidence>
<accession>A0A9P9AGV2</accession>
<dbReference type="PANTHER" id="PTHR24189:SF50">
    <property type="entry name" value="ANKYRIN REPEAT AND SOCS BOX PROTEIN 2"/>
    <property type="match status" value="1"/>
</dbReference>
<keyword evidence="6" id="KW-1185">Reference proteome</keyword>
<sequence length="561" mass="63672">MSRESPNYQVNELSIIIDQPAGSGSPDELDSLLARGANPNTQPEKAAELLSQVKPGWASRDPPPQFERWGARWQPPLYCASQRVSCDQVPMDEGTKMTTSLLRYRADPFLEFPQALYHSPRHTRPRAPFPGEDPFRRPEVQIPNGMNFIEWAGHPDYYNSDEDLEEEETPPQWGARHVFHAVIEDGGSLRPFLDYPGFLQSLDVEHRDPQGRTLLLSACRSALGADACVDGVFTYASWKRDDPGDKNNPYPNRARDGDSAQSDDADPKTETFVDILLRLGADPLAVDDQGKNALHHLLVEVSSNQNIWFRRLTVVRRTLRSFVSKHPSLVNQPDQHGLYPLHAALRRMRLHPQRNMHIDMAEPEGCVREMLEAGADARAKDRKGNTALHYLADNDITSIWSGTAQREIFYDLLDKYKCIEDINLPNHASKTVVELILDDNGHMETDKEMWHGLCHEATETGLDVREWKDVDEEVFNKLDKAGVDWKVKPSDGGTLLHLVAQSGLGEDNLIWRFQFLLQKGLDLKATDRRGRTAREVAIEGKLNKDDFYQALEEFEKDKAWV</sequence>
<feature type="region of interest" description="Disordered" evidence="4">
    <location>
        <begin position="1"/>
        <end position="42"/>
    </location>
</feature>
<protein>
    <submittedName>
        <fullName evidence="5">Ankyrin repeat-containing domain protein</fullName>
    </submittedName>
</protein>
<dbReference type="Proteomes" id="UP000777438">
    <property type="component" value="Unassembled WGS sequence"/>
</dbReference>
<keyword evidence="2 3" id="KW-0040">ANK repeat</keyword>
<dbReference type="PROSITE" id="PS50088">
    <property type="entry name" value="ANK_REPEAT"/>
    <property type="match status" value="1"/>
</dbReference>
<feature type="repeat" description="ANK" evidence="3">
    <location>
        <begin position="491"/>
        <end position="528"/>
    </location>
</feature>
<dbReference type="Gene3D" id="1.25.40.20">
    <property type="entry name" value="Ankyrin repeat-containing domain"/>
    <property type="match status" value="3"/>
</dbReference>
<dbReference type="AlphaFoldDB" id="A0A9P9AGV2"/>